<organism evidence="2 3">
    <name type="scientific">Prosthecobacter fluviatilis</name>
    <dbReference type="NCBI Taxonomy" id="445931"/>
    <lineage>
        <taxon>Bacteria</taxon>
        <taxon>Pseudomonadati</taxon>
        <taxon>Verrucomicrobiota</taxon>
        <taxon>Verrucomicrobiia</taxon>
        <taxon>Verrucomicrobiales</taxon>
        <taxon>Verrucomicrobiaceae</taxon>
        <taxon>Prosthecobacter</taxon>
    </lineage>
</organism>
<evidence type="ECO:0000313" key="2">
    <source>
        <dbReference type="EMBL" id="MFC5457562.1"/>
    </source>
</evidence>
<protein>
    <submittedName>
        <fullName evidence="2">Gfo/Idh/MocA family protein</fullName>
    </submittedName>
</protein>
<accession>A0ABW0KXX1</accession>
<evidence type="ECO:0000313" key="3">
    <source>
        <dbReference type="Proteomes" id="UP001596052"/>
    </source>
</evidence>
<evidence type="ECO:0000259" key="1">
    <source>
        <dbReference type="Pfam" id="PF01408"/>
    </source>
</evidence>
<dbReference type="PANTHER" id="PTHR43818:SF5">
    <property type="entry name" value="OXIDOREDUCTASE FAMILY PROTEIN"/>
    <property type="match status" value="1"/>
</dbReference>
<dbReference type="InterPro" id="IPR000683">
    <property type="entry name" value="Gfo/Idh/MocA-like_OxRdtase_N"/>
</dbReference>
<dbReference type="SUPFAM" id="SSF55347">
    <property type="entry name" value="Glyceraldehyde-3-phosphate dehydrogenase-like, C-terminal domain"/>
    <property type="match status" value="1"/>
</dbReference>
<dbReference type="SUPFAM" id="SSF51735">
    <property type="entry name" value="NAD(P)-binding Rossmann-fold domains"/>
    <property type="match status" value="1"/>
</dbReference>
<comment type="caution">
    <text evidence="2">The sequence shown here is derived from an EMBL/GenBank/DDBJ whole genome shotgun (WGS) entry which is preliminary data.</text>
</comment>
<reference evidence="3" key="1">
    <citation type="journal article" date="2019" name="Int. J. Syst. Evol. Microbiol.">
        <title>The Global Catalogue of Microorganisms (GCM) 10K type strain sequencing project: providing services to taxonomists for standard genome sequencing and annotation.</title>
        <authorList>
            <consortium name="The Broad Institute Genomics Platform"/>
            <consortium name="The Broad Institute Genome Sequencing Center for Infectious Disease"/>
            <person name="Wu L."/>
            <person name="Ma J."/>
        </authorList>
    </citation>
    <scope>NUCLEOTIDE SEQUENCE [LARGE SCALE GENOMIC DNA]</scope>
    <source>
        <strain evidence="3">CGMCC 4.1469</strain>
    </source>
</reference>
<gene>
    <name evidence="2" type="ORF">ACFQDI_22025</name>
</gene>
<name>A0ABW0KXX1_9BACT</name>
<feature type="domain" description="Gfo/Idh/MocA-like oxidoreductase N-terminal" evidence="1">
    <location>
        <begin position="41"/>
        <end position="161"/>
    </location>
</feature>
<dbReference type="Pfam" id="PF01408">
    <property type="entry name" value="GFO_IDH_MocA"/>
    <property type="match status" value="1"/>
</dbReference>
<dbReference type="InterPro" id="IPR006311">
    <property type="entry name" value="TAT_signal"/>
</dbReference>
<dbReference type="Gene3D" id="3.40.50.720">
    <property type="entry name" value="NAD(P)-binding Rossmann-like Domain"/>
    <property type="match status" value="1"/>
</dbReference>
<dbReference type="RefSeq" id="WP_377171001.1">
    <property type="nucleotide sequence ID" value="NZ_JBHSMQ010000011.1"/>
</dbReference>
<dbReference type="Gene3D" id="3.30.360.10">
    <property type="entry name" value="Dihydrodipicolinate Reductase, domain 2"/>
    <property type="match status" value="1"/>
</dbReference>
<dbReference type="EMBL" id="JBHSMQ010000011">
    <property type="protein sequence ID" value="MFC5457562.1"/>
    <property type="molecule type" value="Genomic_DNA"/>
</dbReference>
<dbReference type="Proteomes" id="UP001596052">
    <property type="component" value="Unassembled WGS sequence"/>
</dbReference>
<dbReference type="PROSITE" id="PS51318">
    <property type="entry name" value="TAT"/>
    <property type="match status" value="1"/>
</dbReference>
<dbReference type="InterPro" id="IPR036291">
    <property type="entry name" value="NAD(P)-bd_dom_sf"/>
</dbReference>
<dbReference type="PANTHER" id="PTHR43818">
    <property type="entry name" value="BCDNA.GH03377"/>
    <property type="match status" value="1"/>
</dbReference>
<dbReference type="InterPro" id="IPR050463">
    <property type="entry name" value="Gfo/Idh/MocA_oxidrdct_glycsds"/>
</dbReference>
<keyword evidence="3" id="KW-1185">Reference proteome</keyword>
<sequence>MNHLTRRRFFEDSLMAAAAVSLPAPLFSAESKAVSANEKITAAIIGCGIRGKAHAKELVRIPDCDVAYVCDPDLDRADEVGEILVQAKRSMPKKVQDLRKVLEDKAVDVVFIASPNHWHSLSAIWAMQAGKDVYVEKPVSHNVVEGRRMVQAARKLGRICQGGTQNRARGSLAEAVKYMSEGKLGEVKLAKSIIYGGRGSIGGPVECAMPPRCDYNLWAGPAPLEKLTRPKFHYDWHWFWNTGSGEIGNNNVHSLDICRWGLGVTGLGRNVLSYGGRLGYTDVAETPNSQVGIFDFGDKTIISETRGLKSAPFHPAIKSMWFFYGSEGIIADTSLYDPKGNLVRAFEGKSENHFANFLNAVRSRRQEDLKAEIEEGHQSSALCHIANISYRLGAQTSVNDIAKHLGDIKVHDDVQETLERTRHYLVDAGVELDKTKLTLGQHLRVDGGKESFLDNAAANALLGREYRAPFLLPKESEI</sequence>
<proteinExistence type="predicted"/>